<evidence type="ECO:0000313" key="3">
    <source>
        <dbReference type="Proteomes" id="UP000186804"/>
    </source>
</evidence>
<dbReference type="AlphaFoldDB" id="A0A1J4MDM0"/>
<dbReference type="Proteomes" id="UP000186804">
    <property type="component" value="Unassembled WGS sequence"/>
</dbReference>
<keyword evidence="3" id="KW-1185">Reference proteome</keyword>
<evidence type="ECO:0000313" key="2">
    <source>
        <dbReference type="EMBL" id="OII72346.1"/>
    </source>
</evidence>
<feature type="chain" id="PRO_5012430273" evidence="1">
    <location>
        <begin position="33"/>
        <end position="312"/>
    </location>
</feature>
<gene>
    <name evidence="2" type="ORF">cand_012960</name>
</gene>
<reference evidence="2 3" key="1">
    <citation type="submission" date="2016-10" db="EMBL/GenBank/DDBJ databases">
        <title>Reductive evolution of mitochondrial metabolism and differential evolution of invasion-related proteins in Cryptosporidium.</title>
        <authorList>
            <person name="Liu S."/>
            <person name="Roellig D.M."/>
            <person name="Guo Y."/>
            <person name="Li N."/>
            <person name="Frace M.A."/>
            <person name="Tang K."/>
            <person name="Zhang L."/>
            <person name="Feng Y."/>
            <person name="Xiao L."/>
        </authorList>
    </citation>
    <scope>NUCLEOTIDE SEQUENCE [LARGE SCALE GENOMIC DNA]</scope>
    <source>
        <strain evidence="2">30847</strain>
    </source>
</reference>
<dbReference type="RefSeq" id="XP_067066941.1">
    <property type="nucleotide sequence ID" value="XM_067211533.1"/>
</dbReference>
<dbReference type="VEuPathDB" id="CryptoDB:cand_012960"/>
<organism evidence="2 3">
    <name type="scientific">Cryptosporidium andersoni</name>
    <dbReference type="NCBI Taxonomy" id="117008"/>
    <lineage>
        <taxon>Eukaryota</taxon>
        <taxon>Sar</taxon>
        <taxon>Alveolata</taxon>
        <taxon>Apicomplexa</taxon>
        <taxon>Conoidasida</taxon>
        <taxon>Coccidia</taxon>
        <taxon>Eucoccidiorida</taxon>
        <taxon>Eimeriorina</taxon>
        <taxon>Cryptosporidiidae</taxon>
        <taxon>Cryptosporidium</taxon>
    </lineage>
</organism>
<accession>A0A1J4MDM0</accession>
<keyword evidence="1" id="KW-0732">Signal</keyword>
<comment type="caution">
    <text evidence="2">The sequence shown here is derived from an EMBL/GenBank/DDBJ whole genome shotgun (WGS) entry which is preliminary data.</text>
</comment>
<name>A0A1J4MDM0_9CRYT</name>
<evidence type="ECO:0000256" key="1">
    <source>
        <dbReference type="SAM" id="SignalP"/>
    </source>
</evidence>
<feature type="signal peptide" evidence="1">
    <location>
        <begin position="1"/>
        <end position="32"/>
    </location>
</feature>
<proteinExistence type="predicted"/>
<dbReference type="EMBL" id="LRBS01000117">
    <property type="protein sequence ID" value="OII72346.1"/>
    <property type="molecule type" value="Genomic_DNA"/>
</dbReference>
<sequence>MLYTVSKLVKACRRLFWLLLSAILLIRLSCLATETDSASEGSTVGLIIQSDEDSNIATFIDMLSLLKPVILSKHTQDLNLNEISNITKSISAENIKLSNIDPKLSDISINQTQENIFENTNTKAEVNMTHVGSPIILKPTEVKISSELYNSGNHYTWEDIIKMDNSRHKKTSECSEQGIKPQDNTIFISCIKPTKMQSSGKIRFEDKCIHLYRESGDTVTKHKFNIGGELTQRSKTCKYFNKVLSKPNPNIKKSLNHQSYLRSIPYNRKNRYIGNFEKKKNFIKYNSVKNFFIDQNPIVMNTILHVKPTSES</sequence>
<protein>
    <submittedName>
        <fullName evidence="2">Uncharacterized protein</fullName>
    </submittedName>
</protein>
<dbReference type="OrthoDB" id="10298670at2759"/>
<dbReference type="GeneID" id="92365481"/>